<feature type="compositionally biased region" description="Polar residues" evidence="9">
    <location>
        <begin position="538"/>
        <end position="551"/>
    </location>
</feature>
<feature type="compositionally biased region" description="Basic and acidic residues" evidence="9">
    <location>
        <begin position="55"/>
        <end position="65"/>
    </location>
</feature>
<dbReference type="PANTHER" id="PTHR13454:SF11">
    <property type="entry name" value="PROTEIN MCM10 HOMOLOG"/>
    <property type="match status" value="1"/>
</dbReference>
<evidence type="ECO:0000256" key="1">
    <source>
        <dbReference type="ARBA" id="ARBA00004123"/>
    </source>
</evidence>
<dbReference type="Pfam" id="PF09329">
    <property type="entry name" value="zf-primase"/>
    <property type="match status" value="1"/>
</dbReference>
<dbReference type="GO" id="GO:0006270">
    <property type="term" value="P:DNA replication initiation"/>
    <property type="evidence" value="ECO:0000318"/>
    <property type="project" value="GO_Central"/>
</dbReference>
<evidence type="ECO:0000256" key="6">
    <source>
        <dbReference type="ARBA" id="ARBA00022771"/>
    </source>
</evidence>
<sequence>MNTSADEKCETVPVNTKEPPQEKLPQTEQKRSFFDAFGGGISDESFVQAENGVVPKEKSKPEKNTNSEPEPSQKRRRVCHDPTSQVKSPTSSSKTSLSSFYQNSKQTPKQKPAPSQPKPFKGQQFFEIEHFSKIRLKERFVSQDEMKERMKSKLFVKIGVIRPTQKLCEEKDWVTVAVVAKQLDPQTAKNGKQFSIWHLTDLDDCNKHVALFLFGIVHEELWKKITVGSVIGILNPSIMPPSYDNTPALTVDVSERIMRIGISADLGWCMATKFRNKKPAGKCLAFINKNIGETCIFHMQSKYKKMGAKRGELQGSVGAPIADKYKKTMWNKVKGDQFFYGGQTYSAAPPSTNHTIQRKRQLKSQKSSSLHKCAKLIILTMISFNSEAMLTSGDNIAGSRQFLNHLQRKQKEKIEKDVEKPKPPSSAAAFLRQQKNEIQEKKKANVQNQVKPNSSLAVGEKQPTKQYVTAAQIKKCTEELIKAQTQALVGSSAPKLGGGLNKQVELSEGWSSPQTFSTKSPTLAELRKRKAIAKLKSENGTVSIPPSTPNKISPKRVKNDEKKLEKLKEKVKRNREEKRNGKENLTSGSEKNSSLMEVMGNGEMCKEDFDKILKARSSHTTELDIAEMEKQEKYFNPLIQKEMLMEKMAETYEVASKIVTCEQCSYTFWAPHERCKAQQHSLTWQSCKKKFFECTKCKQRTTTWEPYPTTSCRGCGNQKTWSRTSMLRTKNGVKLDSEILLVRGVEQPKFFNSAA</sequence>
<dbReference type="InterPro" id="IPR012340">
    <property type="entry name" value="NA-bd_OB-fold"/>
</dbReference>
<dbReference type="InterPro" id="IPR055065">
    <property type="entry name" value="OB_MCM10"/>
</dbReference>
<dbReference type="GO" id="GO:0043596">
    <property type="term" value="C:nuclear replication fork"/>
    <property type="evidence" value="ECO:0000318"/>
    <property type="project" value="GO_Central"/>
</dbReference>
<keyword evidence="7" id="KW-0862">Zinc</keyword>
<evidence type="ECO:0000256" key="9">
    <source>
        <dbReference type="SAM" id="MobiDB-lite"/>
    </source>
</evidence>
<comment type="similarity">
    <text evidence="2">Belongs to the MCM10 family.</text>
</comment>
<feature type="region of interest" description="Disordered" evidence="9">
    <location>
        <begin position="1"/>
        <end position="120"/>
    </location>
</feature>
<evidence type="ECO:0000256" key="8">
    <source>
        <dbReference type="ARBA" id="ARBA00023242"/>
    </source>
</evidence>
<keyword evidence="6" id="KW-0863">Zinc-finger</keyword>
<name>F6QND3_CIOIN</name>
<keyword evidence="4" id="KW-0235">DNA replication</keyword>
<feature type="compositionally biased region" description="Basic and acidic residues" evidence="9">
    <location>
        <begin position="1"/>
        <end position="10"/>
    </location>
</feature>
<accession>F6QND3</accession>
<dbReference type="GO" id="GO:0003697">
    <property type="term" value="F:single-stranded DNA binding"/>
    <property type="evidence" value="ECO:0000318"/>
    <property type="project" value="GO_Central"/>
</dbReference>
<dbReference type="InterPro" id="IPR056791">
    <property type="entry name" value="Znf_Mcm10_C"/>
</dbReference>
<dbReference type="Proteomes" id="UP000008144">
    <property type="component" value="Chromosome 5"/>
</dbReference>
<feature type="region of interest" description="Disordered" evidence="9">
    <location>
        <begin position="441"/>
        <end position="463"/>
    </location>
</feature>
<reference evidence="11" key="2">
    <citation type="journal article" date="2008" name="Genome Biol.">
        <title>Improved genome assembly and evidence-based global gene model set for the chordate Ciona intestinalis: new insight into intron and operon populations.</title>
        <authorList>
            <person name="Satou Y."/>
            <person name="Mineta K."/>
            <person name="Ogasawara M."/>
            <person name="Sasakura Y."/>
            <person name="Shoguchi E."/>
            <person name="Ueno K."/>
            <person name="Yamada L."/>
            <person name="Matsumoto J."/>
            <person name="Wasserscheid J."/>
            <person name="Dewar K."/>
            <person name="Wiley G.B."/>
            <person name="Macmil S.L."/>
            <person name="Roe B.A."/>
            <person name="Zeller R.W."/>
            <person name="Hastings K.E."/>
            <person name="Lemaire P."/>
            <person name="Lindquist E."/>
            <person name="Endo T."/>
            <person name="Hotta K."/>
            <person name="Inaba K."/>
        </authorList>
    </citation>
    <scope>NUCLEOTIDE SEQUENCE [LARGE SCALE GENOMIC DNA]</scope>
    <source>
        <strain evidence="11">wild type</strain>
    </source>
</reference>
<dbReference type="InterPro" id="IPR015408">
    <property type="entry name" value="Znf_Mcm10/DnaG"/>
</dbReference>
<dbReference type="SMART" id="SM01280">
    <property type="entry name" value="Mcm10"/>
    <property type="match status" value="1"/>
</dbReference>
<dbReference type="EMBL" id="EAAA01002146">
    <property type="status" value="NOT_ANNOTATED_CDS"/>
    <property type="molecule type" value="Genomic_DNA"/>
</dbReference>
<reference evidence="11" key="4">
    <citation type="submission" date="2025-09" db="UniProtKB">
        <authorList>
            <consortium name="Ensembl"/>
        </authorList>
    </citation>
    <scope>IDENTIFICATION</scope>
</reference>
<evidence type="ECO:0000256" key="4">
    <source>
        <dbReference type="ARBA" id="ARBA00022705"/>
    </source>
</evidence>
<reference evidence="12" key="1">
    <citation type="journal article" date="2002" name="Science">
        <title>The draft genome of Ciona intestinalis: insights into chordate and vertebrate origins.</title>
        <authorList>
            <person name="Dehal P."/>
            <person name="Satou Y."/>
            <person name="Campbell R.K."/>
            <person name="Chapman J."/>
            <person name="Degnan B."/>
            <person name="De Tomaso A."/>
            <person name="Davidson B."/>
            <person name="Di Gregorio A."/>
            <person name="Gelpke M."/>
            <person name="Goodstein D.M."/>
            <person name="Harafuji N."/>
            <person name="Hastings K.E."/>
            <person name="Ho I."/>
            <person name="Hotta K."/>
            <person name="Huang W."/>
            <person name="Kawashima T."/>
            <person name="Lemaire P."/>
            <person name="Martinez D."/>
            <person name="Meinertzhagen I.A."/>
            <person name="Necula S."/>
            <person name="Nonaka M."/>
            <person name="Putnam N."/>
            <person name="Rash S."/>
            <person name="Saiga H."/>
            <person name="Satake M."/>
            <person name="Terry A."/>
            <person name="Yamada L."/>
            <person name="Wang H.G."/>
            <person name="Awazu S."/>
            <person name="Azumi K."/>
            <person name="Boore J."/>
            <person name="Branno M."/>
            <person name="Chin-Bow S."/>
            <person name="DeSantis R."/>
            <person name="Doyle S."/>
            <person name="Francino P."/>
            <person name="Keys D.N."/>
            <person name="Haga S."/>
            <person name="Hayashi H."/>
            <person name="Hino K."/>
            <person name="Imai K.S."/>
            <person name="Inaba K."/>
            <person name="Kano S."/>
            <person name="Kobayashi K."/>
            <person name="Kobayashi M."/>
            <person name="Lee B.I."/>
            <person name="Makabe K.W."/>
            <person name="Manohar C."/>
            <person name="Matassi G."/>
            <person name="Medina M."/>
            <person name="Mochizuki Y."/>
            <person name="Mount S."/>
            <person name="Morishita T."/>
            <person name="Miura S."/>
            <person name="Nakayama A."/>
            <person name="Nishizaka S."/>
            <person name="Nomoto H."/>
            <person name="Ohta F."/>
            <person name="Oishi K."/>
            <person name="Rigoutsos I."/>
            <person name="Sano M."/>
            <person name="Sasaki A."/>
            <person name="Sasakura Y."/>
            <person name="Shoguchi E."/>
            <person name="Shin-i T."/>
            <person name="Spagnuolo A."/>
            <person name="Stainier D."/>
            <person name="Suzuki M.M."/>
            <person name="Tassy O."/>
            <person name="Takatori N."/>
            <person name="Tokuoka M."/>
            <person name="Yagi K."/>
            <person name="Yoshizaki F."/>
            <person name="Wada S."/>
            <person name="Zhang C."/>
            <person name="Hyatt P.D."/>
            <person name="Larimer F."/>
            <person name="Detter C."/>
            <person name="Doggett N."/>
            <person name="Glavina T."/>
            <person name="Hawkins T."/>
            <person name="Richardson P."/>
            <person name="Lucas S."/>
            <person name="Kohara Y."/>
            <person name="Levine M."/>
            <person name="Satoh N."/>
            <person name="Rokhsar D.S."/>
        </authorList>
    </citation>
    <scope>NUCLEOTIDE SEQUENCE [LARGE SCALE GENOMIC DNA]</scope>
</reference>
<evidence type="ECO:0000313" key="12">
    <source>
        <dbReference type="Proteomes" id="UP000008144"/>
    </source>
</evidence>
<feature type="compositionally biased region" description="Low complexity" evidence="9">
    <location>
        <begin position="82"/>
        <end position="120"/>
    </location>
</feature>
<feature type="compositionally biased region" description="Polar residues" evidence="9">
    <location>
        <begin position="445"/>
        <end position="456"/>
    </location>
</feature>
<keyword evidence="12" id="KW-1185">Reference proteome</keyword>
<feature type="domain" description="Replication factor Mcm10 C-terminal" evidence="10">
    <location>
        <begin position="421"/>
        <end position="753"/>
    </location>
</feature>
<organism evidence="11 12">
    <name type="scientific">Ciona intestinalis</name>
    <name type="common">Transparent sea squirt</name>
    <name type="synonym">Ascidia intestinalis</name>
    <dbReference type="NCBI Taxonomy" id="7719"/>
    <lineage>
        <taxon>Eukaryota</taxon>
        <taxon>Metazoa</taxon>
        <taxon>Chordata</taxon>
        <taxon>Tunicata</taxon>
        <taxon>Ascidiacea</taxon>
        <taxon>Phlebobranchia</taxon>
        <taxon>Cionidae</taxon>
        <taxon>Ciona</taxon>
    </lineage>
</organism>
<keyword evidence="8" id="KW-0539">Nucleus</keyword>
<dbReference type="GeneTree" id="ENSGT00390000007134"/>
<evidence type="ECO:0000313" key="11">
    <source>
        <dbReference type="Ensembl" id="ENSCINP00000009731.3"/>
    </source>
</evidence>
<protein>
    <recommendedName>
        <fullName evidence="3">Protein MCM10 homolog</fullName>
    </recommendedName>
</protein>
<dbReference type="Pfam" id="PF22379">
    <property type="entry name" value="OB_MCM10"/>
    <property type="match status" value="1"/>
</dbReference>
<dbReference type="OMA" id="YKMPCKA"/>
<comment type="subcellular location">
    <subcellularLocation>
        <location evidence="1">Nucleus</location>
    </subcellularLocation>
</comment>
<dbReference type="STRING" id="7719.ENSCINP00000009731"/>
<dbReference type="FunCoup" id="F6QND3">
    <property type="interactions" value="125"/>
</dbReference>
<evidence type="ECO:0000256" key="3">
    <source>
        <dbReference type="ARBA" id="ARBA00017770"/>
    </source>
</evidence>
<feature type="region of interest" description="Disordered" evidence="9">
    <location>
        <begin position="537"/>
        <end position="591"/>
    </location>
</feature>
<reference evidence="11" key="3">
    <citation type="submission" date="2025-08" db="UniProtKB">
        <authorList>
            <consortium name="Ensembl"/>
        </authorList>
    </citation>
    <scope>IDENTIFICATION</scope>
</reference>
<dbReference type="Pfam" id="PF09332">
    <property type="entry name" value="Mcm10"/>
    <property type="match status" value="1"/>
</dbReference>
<dbReference type="Ensembl" id="ENSCINT00000009731.3">
    <property type="protein sequence ID" value="ENSCINP00000009731.3"/>
    <property type="gene ID" value="ENSCING00000004703.3"/>
</dbReference>
<dbReference type="InterPro" id="IPR040184">
    <property type="entry name" value="Mcm10"/>
</dbReference>
<evidence type="ECO:0000256" key="5">
    <source>
        <dbReference type="ARBA" id="ARBA00022723"/>
    </source>
</evidence>
<evidence type="ECO:0000256" key="7">
    <source>
        <dbReference type="ARBA" id="ARBA00022833"/>
    </source>
</evidence>
<dbReference type="InterPro" id="IPR015411">
    <property type="entry name" value="Rep_factor_Mcm10_C"/>
</dbReference>
<dbReference type="GO" id="GO:0008270">
    <property type="term" value="F:zinc ion binding"/>
    <property type="evidence" value="ECO:0007669"/>
    <property type="project" value="UniProtKB-KW"/>
</dbReference>
<proteinExistence type="inferred from homology"/>
<keyword evidence="5" id="KW-0479">Metal-binding</keyword>
<dbReference type="Pfam" id="PF24863">
    <property type="entry name" value="zf-CCCH_Mcm10"/>
    <property type="match status" value="1"/>
</dbReference>
<evidence type="ECO:0000259" key="10">
    <source>
        <dbReference type="SMART" id="SM01280"/>
    </source>
</evidence>
<dbReference type="HOGENOM" id="CLU_014680_0_0_1"/>
<feature type="compositionally biased region" description="Basic and acidic residues" evidence="9">
    <location>
        <begin position="557"/>
        <end position="582"/>
    </location>
</feature>
<evidence type="ECO:0000256" key="2">
    <source>
        <dbReference type="ARBA" id="ARBA00009679"/>
    </source>
</evidence>
<dbReference type="GO" id="GO:0003688">
    <property type="term" value="F:DNA replication origin binding"/>
    <property type="evidence" value="ECO:0000318"/>
    <property type="project" value="GO_Central"/>
</dbReference>
<dbReference type="AlphaFoldDB" id="F6QND3"/>
<dbReference type="Gene3D" id="2.40.50.140">
    <property type="entry name" value="Nucleic acid-binding proteins"/>
    <property type="match status" value="1"/>
</dbReference>
<dbReference type="InParanoid" id="F6QND3"/>
<dbReference type="PANTHER" id="PTHR13454">
    <property type="entry name" value="PROTEIN MCM10 HOMOLOG"/>
    <property type="match status" value="1"/>
</dbReference>